<dbReference type="InterPro" id="IPR009057">
    <property type="entry name" value="Homeodomain-like_sf"/>
</dbReference>
<protein>
    <recommendedName>
        <fullName evidence="6">V-myb avian myeloblastosis viral oncogene homolog-like 2a</fullName>
    </recommendedName>
</protein>
<feature type="domain" description="HTH myb-type" evidence="3">
    <location>
        <begin position="91"/>
        <end position="146"/>
    </location>
</feature>
<dbReference type="SUPFAM" id="SSF53098">
    <property type="entry name" value="Ribonuclease H-like"/>
    <property type="match status" value="1"/>
</dbReference>
<feature type="domain" description="HTH myb-type" evidence="3">
    <location>
        <begin position="39"/>
        <end position="90"/>
    </location>
</feature>
<dbReference type="PROSITE" id="PS51294">
    <property type="entry name" value="HTH_MYB"/>
    <property type="match status" value="3"/>
</dbReference>
<dbReference type="PANTHER" id="PTHR45614">
    <property type="entry name" value="MYB PROTEIN-RELATED"/>
    <property type="match status" value="1"/>
</dbReference>
<dbReference type="Pfam" id="PF00249">
    <property type="entry name" value="Myb_DNA-binding"/>
    <property type="match status" value="1"/>
</dbReference>
<dbReference type="EMBL" id="JAYMGO010000023">
    <property type="protein sequence ID" value="KAL1249477.1"/>
    <property type="molecule type" value="Genomic_DNA"/>
</dbReference>
<dbReference type="InterPro" id="IPR012337">
    <property type="entry name" value="RNaseH-like_sf"/>
</dbReference>
<dbReference type="Proteomes" id="UP001558613">
    <property type="component" value="Unassembled WGS sequence"/>
</dbReference>
<feature type="domain" description="Myb-like" evidence="2">
    <location>
        <begin position="91"/>
        <end position="142"/>
    </location>
</feature>
<evidence type="ECO:0008006" key="6">
    <source>
        <dbReference type="Google" id="ProtNLM"/>
    </source>
</evidence>
<dbReference type="InterPro" id="IPR050560">
    <property type="entry name" value="MYB_TF"/>
</dbReference>
<dbReference type="SMART" id="SM00717">
    <property type="entry name" value="SANT"/>
    <property type="match status" value="3"/>
</dbReference>
<comment type="caution">
    <text evidence="4">The sequence shown here is derived from an EMBL/GenBank/DDBJ whole genome shotgun (WGS) entry which is preliminary data.</text>
</comment>
<keyword evidence="5" id="KW-1185">Reference proteome</keyword>
<feature type="domain" description="Myb-like" evidence="2">
    <location>
        <begin position="39"/>
        <end position="90"/>
    </location>
</feature>
<reference evidence="4 5" key="1">
    <citation type="submission" date="2023-09" db="EMBL/GenBank/DDBJ databases">
        <authorList>
            <person name="Wang M."/>
        </authorList>
    </citation>
    <scope>NUCLEOTIDE SEQUENCE [LARGE SCALE GENOMIC DNA]</scope>
    <source>
        <strain evidence="4">GT-2023</strain>
        <tissue evidence="4">Liver</tissue>
    </source>
</reference>
<dbReference type="Pfam" id="PF13921">
    <property type="entry name" value="Myb_DNA-bind_6"/>
    <property type="match status" value="1"/>
</dbReference>
<dbReference type="CDD" id="cd00167">
    <property type="entry name" value="SANT"/>
    <property type="match status" value="3"/>
</dbReference>
<dbReference type="Pfam" id="PF05699">
    <property type="entry name" value="Dimer_Tnp_hAT"/>
    <property type="match status" value="1"/>
</dbReference>
<feature type="domain" description="HTH myb-type" evidence="3">
    <location>
        <begin position="148"/>
        <end position="197"/>
    </location>
</feature>
<dbReference type="PROSITE" id="PS50090">
    <property type="entry name" value="MYB_LIKE"/>
    <property type="match status" value="3"/>
</dbReference>
<dbReference type="SUPFAM" id="SSF46689">
    <property type="entry name" value="Homeodomain-like"/>
    <property type="match status" value="2"/>
</dbReference>
<feature type="domain" description="Myb-like" evidence="2">
    <location>
        <begin position="143"/>
        <end position="193"/>
    </location>
</feature>
<name>A0ABR3LCV0_9TELE</name>
<proteinExistence type="predicted"/>
<sequence>MSGQVCGRSCLKGKLSVIKAMVSLKPKGVTDPESDIDEDIERLKSKWTYKEDESLASLVGRFGKDEWELISGFLPGRSAQDCKYRFTVVLDPELVKGTWTKEEDEKLIQLVSLYGDKKWSTIAKHLKGRRGKQCRERWHNHLDPSVIKTPWTTEEDLMIIKCHCVLGSRWAQIAKFLPGRTDNSIKNHWYSTLKRKMDKGAYKIDDVDLSDLGPYLSQKETSTSTSHEKSKSTEEPLPKVKEVRRTTLKKTLKADSPPVYSCSASPSSSRSACVVPPQQKAFVDDVLQMIAEDMLPLNFTEGSGFRKFMTSVGPQHPQVSQRTIALELYNVVEKSIKPQLIQQFRNCVSLSGGHKVIHVTADVWASEHTELLFAVQMHFLDDDWNIHRPTVAFRHLQRNQFMANIGGELESVLLSYGLFPHNIGYTIIHEAKNTIATHDVFCDYKIMYSAQKNDPDEEELMRFLDDQVAVNDFSIAEIASSKHLDCITTLLHCVIKEALKKSRVVDRILLEIQSVVSFFRRSAYWFEVLAKKCKLSLSGPYSTGSYTWNSTITIIREIMQEPVWDLVMTILNQARTEANSCPVCPPVVHVAREQVVDFVGLVEPFEEVVQVLQEDGFTLSLVIPSIIGLDKTLETKTTSFSLFCSALRSGLRSYFQPLILKKDLIIATVLDPRIKLEPFDIGKEKFKSTTLFTPSKQRVASVVESALVETCTTAETSCDKPNVDTQFTEKLTKVPELHQYLSEPLSDGDVSVQSFWKEATRFPHLQGVCRKLLAVPASSGGFKRLFPLASCIVRAQRNRLPEHTTERLLLYREFRKRDGKNAME</sequence>
<gene>
    <name evidence="4" type="ORF">QQF64_020482</name>
</gene>
<feature type="region of interest" description="Disordered" evidence="1">
    <location>
        <begin position="215"/>
        <end position="243"/>
    </location>
</feature>
<dbReference type="InterPro" id="IPR017930">
    <property type="entry name" value="Myb_dom"/>
</dbReference>
<accession>A0ABR3LCV0</accession>
<dbReference type="InterPro" id="IPR001005">
    <property type="entry name" value="SANT/Myb"/>
</dbReference>
<dbReference type="Gene3D" id="1.10.10.60">
    <property type="entry name" value="Homeodomain-like"/>
    <property type="match status" value="3"/>
</dbReference>
<evidence type="ECO:0000313" key="5">
    <source>
        <dbReference type="Proteomes" id="UP001558613"/>
    </source>
</evidence>
<evidence type="ECO:0000313" key="4">
    <source>
        <dbReference type="EMBL" id="KAL1249477.1"/>
    </source>
</evidence>
<evidence type="ECO:0000259" key="2">
    <source>
        <dbReference type="PROSITE" id="PS50090"/>
    </source>
</evidence>
<evidence type="ECO:0000259" key="3">
    <source>
        <dbReference type="PROSITE" id="PS51294"/>
    </source>
</evidence>
<evidence type="ECO:0000256" key="1">
    <source>
        <dbReference type="SAM" id="MobiDB-lite"/>
    </source>
</evidence>
<feature type="compositionally biased region" description="Basic and acidic residues" evidence="1">
    <location>
        <begin position="226"/>
        <end position="243"/>
    </location>
</feature>
<dbReference type="PANTHER" id="PTHR45614:SF9">
    <property type="entry name" value="MYB-RELATED PROTEIN A"/>
    <property type="match status" value="1"/>
</dbReference>
<organism evidence="4 5">
    <name type="scientific">Cirrhinus molitorella</name>
    <name type="common">mud carp</name>
    <dbReference type="NCBI Taxonomy" id="172907"/>
    <lineage>
        <taxon>Eukaryota</taxon>
        <taxon>Metazoa</taxon>
        <taxon>Chordata</taxon>
        <taxon>Craniata</taxon>
        <taxon>Vertebrata</taxon>
        <taxon>Euteleostomi</taxon>
        <taxon>Actinopterygii</taxon>
        <taxon>Neopterygii</taxon>
        <taxon>Teleostei</taxon>
        <taxon>Ostariophysi</taxon>
        <taxon>Cypriniformes</taxon>
        <taxon>Cyprinidae</taxon>
        <taxon>Labeoninae</taxon>
        <taxon>Labeonini</taxon>
        <taxon>Cirrhinus</taxon>
    </lineage>
</organism>
<dbReference type="InterPro" id="IPR008906">
    <property type="entry name" value="HATC_C_dom"/>
</dbReference>
<dbReference type="SUPFAM" id="SSF140996">
    <property type="entry name" value="Hermes dimerisation domain"/>
    <property type="match status" value="1"/>
</dbReference>